<dbReference type="Pfam" id="PF07228">
    <property type="entry name" value="SpoIIE"/>
    <property type="match status" value="1"/>
</dbReference>
<dbReference type="EMBL" id="PDES01000016">
    <property type="protein sequence ID" value="RRQ80662.1"/>
    <property type="molecule type" value="Genomic_DNA"/>
</dbReference>
<dbReference type="InterPro" id="IPR029016">
    <property type="entry name" value="GAF-like_dom_sf"/>
</dbReference>
<dbReference type="InterPro" id="IPR036457">
    <property type="entry name" value="PPM-type-like_dom_sf"/>
</dbReference>
<sequence>MCDAHRVTSKSVPPMDDPGTGADSATPAQVVARQRAELERLRDLAATSAVLERAKGALMALTGCTPDAADQELRRRAADSGRTLLEQCRLMLGSLPPPQEPSLQGLPPRQPPSPAPPGTAPPPRTTPATPLPSSPAGASEMAEVAEVLSEIGRDLVHVRSAHELAARLLDHLAPRARADAVLLYERRAEGALELAGHAGIDARFAARWRQVPPLAGVPAFDVLTAGEPLWLEDLAADRIRHVLVGDPPERWPSRVWLPVPAGGTARFALGVLRRYGGPFEPHERQLLVAAARLCAGRLRVFDTVREEPGDPGVTETVQAVFDALPGAAVLLTPLRTAAGEVTDYRIDAATPQAVDVSGRTGRDMVGRLILESYPSVAGEPLWRGYLETLESGVPFESETFAYRETVDEAALTGTFSVRAAPLGGGLLVSWVRHDPLERQEQRLADVQRLGNLGWANWNLLTQEISWSAQAYAVLGRDPEQGPLELEKLPRLALPQDADPLTAAIAGLIHRGRPFDVPFRVETPAGVRHLRLVAEAVSEPDGTPAEVHSFVQDLTAQRSAELALVKSERTMSVQRGVLQAERALAARLQHALLPLPSKPVQLAGLRVEVAYLPAQAGIHVGGDWFSAVELPDYDALFVVGDVAGHGIDAVATMAQLRFTAKGMVSTGTSLTVALARLNHLLLHSRDSRMTATMIMARYDPDRHLLAWAQAGHPPPLLVRGDEVRYLDRPGGLLLGASSDPYYESAELRLRPGDRLLLYTDGLVERPGEGLDAGLDRLVRAVRAHDDGDGGGSGSLEALLAAMLVDEWRDDVCVVDIRVPEQLAEAADGEGAGAVDAAGAGENQDG</sequence>
<comment type="caution">
    <text evidence="6">The sequence shown here is derived from an EMBL/GenBank/DDBJ whole genome shotgun (WGS) entry which is preliminary data.</text>
</comment>
<feature type="region of interest" description="Disordered" evidence="4">
    <location>
        <begin position="1"/>
        <end position="27"/>
    </location>
</feature>
<dbReference type="PANTHER" id="PTHR43156:SF2">
    <property type="entry name" value="STAGE II SPORULATION PROTEIN E"/>
    <property type="match status" value="1"/>
</dbReference>
<gene>
    <name evidence="6" type="ORF">CQW44_31980</name>
</gene>
<dbReference type="InterPro" id="IPR001932">
    <property type="entry name" value="PPM-type_phosphatase-like_dom"/>
</dbReference>
<evidence type="ECO:0000256" key="3">
    <source>
        <dbReference type="ARBA" id="ARBA00023163"/>
    </source>
</evidence>
<dbReference type="GO" id="GO:0016791">
    <property type="term" value="F:phosphatase activity"/>
    <property type="evidence" value="ECO:0007669"/>
    <property type="project" value="TreeGrafter"/>
</dbReference>
<dbReference type="SUPFAM" id="SSF55785">
    <property type="entry name" value="PYP-like sensor domain (PAS domain)"/>
    <property type="match status" value="1"/>
</dbReference>
<protein>
    <submittedName>
        <fullName evidence="6">Protein phosphatase</fullName>
    </submittedName>
</protein>
<dbReference type="SMART" id="SM01012">
    <property type="entry name" value="ANTAR"/>
    <property type="match status" value="1"/>
</dbReference>
<dbReference type="SUPFAM" id="SSF55781">
    <property type="entry name" value="GAF domain-like"/>
    <property type="match status" value="1"/>
</dbReference>
<dbReference type="PROSITE" id="PS50921">
    <property type="entry name" value="ANTAR"/>
    <property type="match status" value="1"/>
</dbReference>
<dbReference type="InterPro" id="IPR005561">
    <property type="entry name" value="ANTAR"/>
</dbReference>
<keyword evidence="3" id="KW-0804">Transcription</keyword>
<evidence type="ECO:0000313" key="6">
    <source>
        <dbReference type="EMBL" id="RRQ80662.1"/>
    </source>
</evidence>
<dbReference type="GO" id="GO:0003723">
    <property type="term" value="F:RNA binding"/>
    <property type="evidence" value="ECO:0007669"/>
    <property type="project" value="InterPro"/>
</dbReference>
<evidence type="ECO:0000256" key="1">
    <source>
        <dbReference type="ARBA" id="ARBA00022801"/>
    </source>
</evidence>
<evidence type="ECO:0000256" key="4">
    <source>
        <dbReference type="SAM" id="MobiDB-lite"/>
    </source>
</evidence>
<dbReference type="Pfam" id="PF03861">
    <property type="entry name" value="ANTAR"/>
    <property type="match status" value="1"/>
</dbReference>
<feature type="region of interest" description="Disordered" evidence="4">
    <location>
        <begin position="824"/>
        <end position="844"/>
    </location>
</feature>
<dbReference type="SMART" id="SM00331">
    <property type="entry name" value="PP2C_SIG"/>
    <property type="match status" value="1"/>
</dbReference>
<dbReference type="InterPro" id="IPR035965">
    <property type="entry name" value="PAS-like_dom_sf"/>
</dbReference>
<dbReference type="Proteomes" id="UP000276379">
    <property type="component" value="Unassembled WGS sequence"/>
</dbReference>
<accession>A0A3R8S7U7</accession>
<dbReference type="Gene3D" id="3.30.450.40">
    <property type="match status" value="1"/>
</dbReference>
<dbReference type="InterPro" id="IPR052016">
    <property type="entry name" value="Bact_Sigma-Reg"/>
</dbReference>
<dbReference type="SUPFAM" id="SSF81606">
    <property type="entry name" value="PP2C-like"/>
    <property type="match status" value="1"/>
</dbReference>
<proteinExistence type="predicted"/>
<feature type="domain" description="ANTAR" evidence="5">
    <location>
        <begin position="31"/>
        <end position="92"/>
    </location>
</feature>
<reference evidence="6 7" key="1">
    <citation type="submission" date="2017-10" db="EMBL/GenBank/DDBJ databases">
        <title>Draft genome of actinobacteria isolated from guarana (Paullinia cupana (Mart.) Ducke.</title>
        <authorList>
            <person name="Siqueira K.A."/>
            <person name="Liotti R.G."/>
            <person name="Mendes T.A."/>
            <person name="Soares M.A."/>
        </authorList>
    </citation>
    <scope>NUCLEOTIDE SEQUENCE [LARGE SCALE GENOMIC DNA]</scope>
    <source>
        <strain evidence="6 7">199</strain>
    </source>
</reference>
<dbReference type="Gene3D" id="3.30.450.20">
    <property type="entry name" value="PAS domain"/>
    <property type="match status" value="2"/>
</dbReference>
<dbReference type="InterPro" id="IPR011006">
    <property type="entry name" value="CheY-like_superfamily"/>
</dbReference>
<dbReference type="AlphaFoldDB" id="A0A3R8S7U7"/>
<evidence type="ECO:0000256" key="2">
    <source>
        <dbReference type="ARBA" id="ARBA00023015"/>
    </source>
</evidence>
<dbReference type="PANTHER" id="PTHR43156">
    <property type="entry name" value="STAGE II SPORULATION PROTEIN E-RELATED"/>
    <property type="match status" value="1"/>
</dbReference>
<dbReference type="Gene3D" id="3.60.40.10">
    <property type="entry name" value="PPM-type phosphatase domain"/>
    <property type="match status" value="1"/>
</dbReference>
<organism evidence="6 7">
    <name type="scientific">Streptomyces griseofuscus</name>
    <dbReference type="NCBI Taxonomy" id="146922"/>
    <lineage>
        <taxon>Bacteria</taxon>
        <taxon>Bacillati</taxon>
        <taxon>Actinomycetota</taxon>
        <taxon>Actinomycetes</taxon>
        <taxon>Kitasatosporales</taxon>
        <taxon>Streptomycetaceae</taxon>
        <taxon>Streptomyces</taxon>
    </lineage>
</organism>
<evidence type="ECO:0000313" key="7">
    <source>
        <dbReference type="Proteomes" id="UP000276379"/>
    </source>
</evidence>
<name>A0A3R8S7U7_9ACTN</name>
<dbReference type="InterPro" id="IPR036388">
    <property type="entry name" value="WH-like_DNA-bd_sf"/>
</dbReference>
<keyword evidence="7" id="KW-1185">Reference proteome</keyword>
<dbReference type="Gene3D" id="1.10.10.10">
    <property type="entry name" value="Winged helix-like DNA-binding domain superfamily/Winged helix DNA-binding domain"/>
    <property type="match status" value="1"/>
</dbReference>
<keyword evidence="2" id="KW-0805">Transcription regulation</keyword>
<feature type="compositionally biased region" description="Pro residues" evidence="4">
    <location>
        <begin position="108"/>
        <end position="133"/>
    </location>
</feature>
<evidence type="ECO:0000259" key="5">
    <source>
        <dbReference type="PROSITE" id="PS50921"/>
    </source>
</evidence>
<dbReference type="SUPFAM" id="SSF52172">
    <property type="entry name" value="CheY-like"/>
    <property type="match status" value="1"/>
</dbReference>
<feature type="region of interest" description="Disordered" evidence="4">
    <location>
        <begin position="92"/>
        <end position="141"/>
    </location>
</feature>
<feature type="compositionally biased region" description="Low complexity" evidence="4">
    <location>
        <begin position="831"/>
        <end position="844"/>
    </location>
</feature>
<keyword evidence="1" id="KW-0378">Hydrolase</keyword>